<dbReference type="STRING" id="633194.SAMN05421759_11270"/>
<proteinExistence type="predicted"/>
<organism evidence="1 2">
    <name type="scientific">Roseivivax lentus</name>
    <dbReference type="NCBI Taxonomy" id="633194"/>
    <lineage>
        <taxon>Bacteria</taxon>
        <taxon>Pseudomonadati</taxon>
        <taxon>Pseudomonadota</taxon>
        <taxon>Alphaproteobacteria</taxon>
        <taxon>Rhodobacterales</taxon>
        <taxon>Roseobacteraceae</taxon>
        <taxon>Roseivivax</taxon>
    </lineage>
</organism>
<sequence length="118" mass="12503">MVPMLGREIIERRQSLAVLGQAGCRLLIFFAVFLDEDIQRGLGGGTGLSLPDLAQVGFDCGLEGLGDLVQHVRSLVNPAALVPVAGEYLVECLPEPERTVADSDFLSAGQAAPLEVDK</sequence>
<reference evidence="2" key="1">
    <citation type="submission" date="2017-01" db="EMBL/GenBank/DDBJ databases">
        <authorList>
            <person name="Varghese N."/>
            <person name="Submissions S."/>
        </authorList>
    </citation>
    <scope>NUCLEOTIDE SEQUENCE [LARGE SCALE GENOMIC DNA]</scope>
    <source>
        <strain evidence="2">DSM 29430</strain>
    </source>
</reference>
<name>A0A1N7P3Y9_9RHOB</name>
<accession>A0A1N7P3Y9</accession>
<dbReference type="AlphaFoldDB" id="A0A1N7P3Y9"/>
<evidence type="ECO:0000313" key="1">
    <source>
        <dbReference type="EMBL" id="SIT05256.1"/>
    </source>
</evidence>
<gene>
    <name evidence="1" type="ORF">SAMN05421759_11270</name>
</gene>
<dbReference type="Proteomes" id="UP000186684">
    <property type="component" value="Unassembled WGS sequence"/>
</dbReference>
<evidence type="ECO:0000313" key="2">
    <source>
        <dbReference type="Proteomes" id="UP000186684"/>
    </source>
</evidence>
<dbReference type="EMBL" id="FTOQ01000012">
    <property type="protein sequence ID" value="SIT05256.1"/>
    <property type="molecule type" value="Genomic_DNA"/>
</dbReference>
<protein>
    <submittedName>
        <fullName evidence="1">Uncharacterized protein</fullName>
    </submittedName>
</protein>
<keyword evidence="2" id="KW-1185">Reference proteome</keyword>